<evidence type="ECO:0000313" key="2">
    <source>
        <dbReference type="EMBL" id="NDV42387.1"/>
    </source>
</evidence>
<keyword evidence="1" id="KW-0472">Membrane</keyword>
<accession>A0A6I5KPC2</accession>
<evidence type="ECO:0000313" key="3">
    <source>
        <dbReference type="Proteomes" id="UP000468707"/>
    </source>
</evidence>
<comment type="caution">
    <text evidence="2">The sequence shown here is derived from an EMBL/GenBank/DDBJ whole genome shotgun (WGS) entry which is preliminary data.</text>
</comment>
<proteinExistence type="predicted"/>
<sequence>MIKNILSQIGSIASLCGLIFSLKTDQQSFGGWQWFLVFISILFFIVSIYLIVSEYLSNKPKMYTKKSDIRDYMYNWIKNGGRVVIFTRDMSWVNDEEMKNLLRNKSRGKECIICMPNKIDKVVEFESEGATVIEYSSLDYTPLSRFTITNYGRYDAKIAVGKSLGNGKHLIEEFGNGEHPYFQVANDLVRILEKSAR</sequence>
<gene>
    <name evidence="2" type="ORF">GTK07_03530</name>
</gene>
<protein>
    <submittedName>
        <fullName evidence="2">Uncharacterized protein</fullName>
    </submittedName>
</protein>
<reference evidence="2 3" key="1">
    <citation type="submission" date="2020-01" db="EMBL/GenBank/DDBJ databases">
        <title>Muricauda sediminis sp.nov. 40Bstr401.</title>
        <authorList>
            <person name="Xue Z."/>
            <person name="Zhu S."/>
            <person name="Ren N."/>
            <person name="Chen T."/>
            <person name="Chen X."/>
            <person name="Chen J."/>
            <person name="Yang J."/>
        </authorList>
    </citation>
    <scope>NUCLEOTIDE SEQUENCE [LARGE SCALE GENOMIC DNA]</scope>
    <source>
        <strain evidence="2 3">40Bstr401</strain>
    </source>
</reference>
<dbReference type="EMBL" id="JAAAMI010000001">
    <property type="protein sequence ID" value="NDV42387.1"/>
    <property type="molecule type" value="Genomic_DNA"/>
</dbReference>
<dbReference type="AlphaFoldDB" id="A0A6I5KPC2"/>
<organism evidence="2 3">
    <name type="scientific">Flagellimonas sediminis</name>
    <dbReference type="NCBI Taxonomy" id="2696468"/>
    <lineage>
        <taxon>Bacteria</taxon>
        <taxon>Pseudomonadati</taxon>
        <taxon>Bacteroidota</taxon>
        <taxon>Flavobacteriia</taxon>
        <taxon>Flavobacteriales</taxon>
        <taxon>Flavobacteriaceae</taxon>
        <taxon>Flagellimonas</taxon>
    </lineage>
</organism>
<dbReference type="RefSeq" id="WP_163633040.1">
    <property type="nucleotide sequence ID" value="NZ_JAAAMI010000001.1"/>
</dbReference>
<keyword evidence="3" id="KW-1185">Reference proteome</keyword>
<name>A0A6I5KPC2_9FLAO</name>
<evidence type="ECO:0000256" key="1">
    <source>
        <dbReference type="SAM" id="Phobius"/>
    </source>
</evidence>
<keyword evidence="1" id="KW-1133">Transmembrane helix</keyword>
<keyword evidence="1" id="KW-0812">Transmembrane</keyword>
<dbReference type="Proteomes" id="UP000468707">
    <property type="component" value="Unassembled WGS sequence"/>
</dbReference>
<feature type="transmembrane region" description="Helical" evidence="1">
    <location>
        <begin position="31"/>
        <end position="52"/>
    </location>
</feature>